<dbReference type="GeneID" id="70134399"/>
<dbReference type="SUPFAM" id="SSF69572">
    <property type="entry name" value="Activating enzymes of the ubiquitin-like proteins"/>
    <property type="match status" value="1"/>
</dbReference>
<dbReference type="PANTHER" id="PTHR10953">
    <property type="entry name" value="UBIQUITIN-ACTIVATING ENZYME E1"/>
    <property type="match status" value="1"/>
</dbReference>
<evidence type="ECO:0000256" key="1">
    <source>
        <dbReference type="ARBA" id="ARBA00004123"/>
    </source>
</evidence>
<evidence type="ECO:0000256" key="6">
    <source>
        <dbReference type="ARBA" id="ARBA00044354"/>
    </source>
</evidence>
<evidence type="ECO:0000259" key="8">
    <source>
        <dbReference type="Pfam" id="PF00899"/>
    </source>
</evidence>
<comment type="subcellular location">
    <subcellularLocation>
        <location evidence="1">Nucleus</location>
    </subcellularLocation>
</comment>
<proteinExistence type="inferred from homology"/>
<accession>A0A9P8ZXR3</accession>
<feature type="compositionally biased region" description="Low complexity" evidence="7">
    <location>
        <begin position="20"/>
        <end position="30"/>
    </location>
</feature>
<evidence type="ECO:0000256" key="5">
    <source>
        <dbReference type="ARBA" id="ARBA00023242"/>
    </source>
</evidence>
<evidence type="ECO:0000256" key="2">
    <source>
        <dbReference type="ARBA" id="ARBA00004718"/>
    </source>
</evidence>
<dbReference type="Proteomes" id="UP000758603">
    <property type="component" value="Unassembled WGS sequence"/>
</dbReference>
<feature type="compositionally biased region" description="Polar residues" evidence="7">
    <location>
        <begin position="1"/>
        <end position="10"/>
    </location>
</feature>
<keyword evidence="5" id="KW-0539">Nucleus</keyword>
<dbReference type="PANTHER" id="PTHR10953:SF162">
    <property type="entry name" value="SUMO-ACTIVATING ENZYME SUBUNIT 1"/>
    <property type="match status" value="1"/>
</dbReference>
<dbReference type="InterPro" id="IPR045886">
    <property type="entry name" value="ThiF/MoeB/HesA"/>
</dbReference>
<dbReference type="EMBL" id="JAGPXC010000004">
    <property type="protein sequence ID" value="KAH6654393.1"/>
    <property type="molecule type" value="Genomic_DNA"/>
</dbReference>
<evidence type="ECO:0000313" key="9">
    <source>
        <dbReference type="EMBL" id="KAH6654393.1"/>
    </source>
</evidence>
<feature type="region of interest" description="Disordered" evidence="7">
    <location>
        <begin position="1"/>
        <end position="43"/>
    </location>
</feature>
<dbReference type="AlphaFoldDB" id="A0A9P8ZXR3"/>
<organism evidence="9 10">
    <name type="scientific">Truncatella angustata</name>
    <dbReference type="NCBI Taxonomy" id="152316"/>
    <lineage>
        <taxon>Eukaryota</taxon>
        <taxon>Fungi</taxon>
        <taxon>Dikarya</taxon>
        <taxon>Ascomycota</taxon>
        <taxon>Pezizomycotina</taxon>
        <taxon>Sordariomycetes</taxon>
        <taxon>Xylariomycetidae</taxon>
        <taxon>Amphisphaeriales</taxon>
        <taxon>Sporocadaceae</taxon>
        <taxon>Truncatella</taxon>
    </lineage>
</organism>
<dbReference type="InterPro" id="IPR000594">
    <property type="entry name" value="ThiF_NAD_FAD-bd"/>
</dbReference>
<dbReference type="InterPro" id="IPR035985">
    <property type="entry name" value="Ubiquitin-activating_enz"/>
</dbReference>
<dbReference type="GO" id="GO:0005737">
    <property type="term" value="C:cytoplasm"/>
    <property type="evidence" value="ECO:0007669"/>
    <property type="project" value="TreeGrafter"/>
</dbReference>
<comment type="similarity">
    <text evidence="3">Belongs to the ubiquitin-activating E1 family.</text>
</comment>
<dbReference type="PRINTS" id="PR01849">
    <property type="entry name" value="UBIQUITINACT"/>
</dbReference>
<evidence type="ECO:0000313" key="10">
    <source>
        <dbReference type="Proteomes" id="UP000758603"/>
    </source>
</evidence>
<dbReference type="OrthoDB" id="1708823at2759"/>
<dbReference type="Gene3D" id="3.40.50.720">
    <property type="entry name" value="NAD(P)-binding Rossmann-like Domain"/>
    <property type="match status" value="1"/>
</dbReference>
<dbReference type="Pfam" id="PF00899">
    <property type="entry name" value="ThiF"/>
    <property type="match status" value="1"/>
</dbReference>
<dbReference type="CDD" id="cd01492">
    <property type="entry name" value="Aos1_SUMO"/>
    <property type="match status" value="1"/>
</dbReference>
<evidence type="ECO:0000256" key="3">
    <source>
        <dbReference type="ARBA" id="ARBA00005673"/>
    </source>
</evidence>
<evidence type="ECO:0000256" key="4">
    <source>
        <dbReference type="ARBA" id="ARBA00022786"/>
    </source>
</evidence>
<dbReference type="RefSeq" id="XP_045958663.1">
    <property type="nucleotide sequence ID" value="XM_046105508.1"/>
</dbReference>
<protein>
    <recommendedName>
        <fullName evidence="6">Ubiquitin-like 1-activating enzyme E1A</fullName>
    </recommendedName>
</protein>
<reference evidence="9" key="1">
    <citation type="journal article" date="2021" name="Nat. Commun.">
        <title>Genetic determinants of endophytism in the Arabidopsis root mycobiome.</title>
        <authorList>
            <person name="Mesny F."/>
            <person name="Miyauchi S."/>
            <person name="Thiergart T."/>
            <person name="Pickel B."/>
            <person name="Atanasova L."/>
            <person name="Karlsson M."/>
            <person name="Huettel B."/>
            <person name="Barry K.W."/>
            <person name="Haridas S."/>
            <person name="Chen C."/>
            <person name="Bauer D."/>
            <person name="Andreopoulos W."/>
            <person name="Pangilinan J."/>
            <person name="LaButti K."/>
            <person name="Riley R."/>
            <person name="Lipzen A."/>
            <person name="Clum A."/>
            <person name="Drula E."/>
            <person name="Henrissat B."/>
            <person name="Kohler A."/>
            <person name="Grigoriev I.V."/>
            <person name="Martin F.M."/>
            <person name="Hacquard S."/>
        </authorList>
    </citation>
    <scope>NUCLEOTIDE SEQUENCE</scope>
    <source>
        <strain evidence="9">MPI-SDFR-AT-0073</strain>
    </source>
</reference>
<evidence type="ECO:0000256" key="7">
    <source>
        <dbReference type="SAM" id="MobiDB-lite"/>
    </source>
</evidence>
<gene>
    <name evidence="9" type="ORF">BKA67DRAFT_623524</name>
</gene>
<dbReference type="GO" id="GO:0031510">
    <property type="term" value="C:SUMO activating enzyme complex"/>
    <property type="evidence" value="ECO:0007669"/>
    <property type="project" value="TreeGrafter"/>
</dbReference>
<keyword evidence="4" id="KW-0833">Ubl conjugation pathway</keyword>
<keyword evidence="10" id="KW-1185">Reference proteome</keyword>
<dbReference type="InterPro" id="IPR000011">
    <property type="entry name" value="UBQ/SUMO-activ_enz_E1-like"/>
</dbReference>
<sequence length="514" mass="55919">MEQQQASENNGAAALPDQHNAANNSSNNAPAPGPQSLQDNSTPTIAQQLPQGNVLPFHGQQQIDPNGSSLSFGMGHLDTNGFIMPTQDMSFVAGANGMAFPDPSLMMMAGQPMMAGIAPQPMNSNTNGITADEIALYDRQIRLWGMQAQQKIRSANILIITMKALASEIAKNLVLAGVGSLTIVDDEVVSEADLGAGFSLSQEHLGQNRAHAASENLRKLNPRVSVYADPDSIMAKGASYFAAFDIVIATDLNPTTLAFINTATRLYNRQFYAAASHGFYGYIFCDLIEHDYVLQRNKSNVDTKIGEETRTRSVVDVKTKQEGEKKIEIVTKRELYSTWDLASETSLLPLEYRNSKRRLKAVTPALSCFRALWRFQADQNRNPGPNRADLETFTKNATTNHQLLSLPTETLKSEVLRSFLQSIGSEIAPVTAILGGQLAQDVINVLGASQPPIQNMVIFDGNKMQADMYALHPEATGGLRLGRAQLDMGIVGMNQPLPPVDFSTMQPQFPDPAI</sequence>
<dbReference type="GO" id="GO:0016925">
    <property type="term" value="P:protein sumoylation"/>
    <property type="evidence" value="ECO:0007669"/>
    <property type="project" value="TreeGrafter"/>
</dbReference>
<comment type="caution">
    <text evidence="9">The sequence shown here is derived from an EMBL/GenBank/DDBJ whole genome shotgun (WGS) entry which is preliminary data.</text>
</comment>
<dbReference type="GO" id="GO:0019948">
    <property type="term" value="F:SUMO activating enzyme activity"/>
    <property type="evidence" value="ECO:0007669"/>
    <property type="project" value="TreeGrafter"/>
</dbReference>
<name>A0A9P8ZXR3_9PEZI</name>
<comment type="pathway">
    <text evidence="2">Protein modification; protein sumoylation.</text>
</comment>
<feature type="domain" description="THIF-type NAD/FAD binding fold" evidence="8">
    <location>
        <begin position="137"/>
        <end position="471"/>
    </location>
</feature>